<dbReference type="EMBL" id="JBHRXV010000004">
    <property type="protein sequence ID" value="MFC3712346.1"/>
    <property type="molecule type" value="Genomic_DNA"/>
</dbReference>
<reference evidence="12" key="1">
    <citation type="journal article" date="2019" name="Int. J. Syst. Evol. Microbiol.">
        <title>The Global Catalogue of Microorganisms (GCM) 10K type strain sequencing project: providing services to taxonomists for standard genome sequencing and annotation.</title>
        <authorList>
            <consortium name="The Broad Institute Genomics Platform"/>
            <consortium name="The Broad Institute Genome Sequencing Center for Infectious Disease"/>
            <person name="Wu L."/>
            <person name="Ma J."/>
        </authorList>
    </citation>
    <scope>NUCLEOTIDE SEQUENCE [LARGE SCALE GENOMIC DNA]</scope>
    <source>
        <strain evidence="12">KCTC 42644</strain>
    </source>
</reference>
<dbReference type="CDD" id="cd07571">
    <property type="entry name" value="ALP_N-acyl_transferase"/>
    <property type="match status" value="1"/>
</dbReference>
<keyword evidence="7 9" id="KW-0472">Membrane</keyword>
<protein>
    <recommendedName>
        <fullName evidence="9">Apolipoprotein N-acyltransferase</fullName>
        <shortName evidence="9">ALP N-acyltransferase</shortName>
        <ecNumber evidence="9">2.3.1.269</ecNumber>
    </recommendedName>
</protein>
<comment type="similarity">
    <text evidence="2 9">Belongs to the CN hydrolase family. Apolipoprotein N-acyltransferase subfamily.</text>
</comment>
<dbReference type="InterPro" id="IPR045378">
    <property type="entry name" value="LNT_N"/>
</dbReference>
<keyword evidence="3 9" id="KW-1003">Cell membrane</keyword>
<dbReference type="SUPFAM" id="SSF56317">
    <property type="entry name" value="Carbon-nitrogen hydrolase"/>
    <property type="match status" value="1"/>
</dbReference>
<dbReference type="InterPro" id="IPR004563">
    <property type="entry name" value="Apolipo_AcylTrfase"/>
</dbReference>
<name>A0ABV7X928_9SPHN</name>
<dbReference type="Proteomes" id="UP001595615">
    <property type="component" value="Unassembled WGS sequence"/>
</dbReference>
<keyword evidence="8 9" id="KW-0012">Acyltransferase</keyword>
<keyword evidence="12" id="KW-1185">Reference proteome</keyword>
<evidence type="ECO:0000256" key="7">
    <source>
        <dbReference type="ARBA" id="ARBA00023136"/>
    </source>
</evidence>
<dbReference type="PANTHER" id="PTHR38686">
    <property type="entry name" value="APOLIPOPROTEIN N-ACYLTRANSFERASE"/>
    <property type="match status" value="1"/>
</dbReference>
<dbReference type="Gene3D" id="3.60.110.10">
    <property type="entry name" value="Carbon-nitrogen hydrolase"/>
    <property type="match status" value="1"/>
</dbReference>
<feature type="transmembrane region" description="Helical" evidence="9">
    <location>
        <begin position="167"/>
        <end position="191"/>
    </location>
</feature>
<evidence type="ECO:0000256" key="2">
    <source>
        <dbReference type="ARBA" id="ARBA00010065"/>
    </source>
</evidence>
<evidence type="ECO:0000256" key="8">
    <source>
        <dbReference type="ARBA" id="ARBA00023315"/>
    </source>
</evidence>
<dbReference type="NCBIfam" id="TIGR00546">
    <property type="entry name" value="lnt"/>
    <property type="match status" value="1"/>
</dbReference>
<accession>A0ABV7X928</accession>
<dbReference type="GO" id="GO:0016746">
    <property type="term" value="F:acyltransferase activity"/>
    <property type="evidence" value="ECO:0007669"/>
    <property type="project" value="UniProtKB-KW"/>
</dbReference>
<dbReference type="RefSeq" id="WP_380859034.1">
    <property type="nucleotide sequence ID" value="NZ_JBHRXV010000004.1"/>
</dbReference>
<evidence type="ECO:0000256" key="3">
    <source>
        <dbReference type="ARBA" id="ARBA00022475"/>
    </source>
</evidence>
<evidence type="ECO:0000256" key="9">
    <source>
        <dbReference type="HAMAP-Rule" id="MF_01148"/>
    </source>
</evidence>
<keyword evidence="4 9" id="KW-0808">Transferase</keyword>
<dbReference type="Pfam" id="PF20154">
    <property type="entry name" value="LNT_N"/>
    <property type="match status" value="1"/>
</dbReference>
<keyword evidence="5 9" id="KW-0812">Transmembrane</keyword>
<dbReference type="HAMAP" id="MF_01148">
    <property type="entry name" value="Lnt"/>
    <property type="match status" value="1"/>
</dbReference>
<dbReference type="EC" id="2.3.1.269" evidence="9"/>
<sequence length="515" mass="54739">MSRTAGLDWLARRTPRQRLALAFAAGLASALGFSPIDIWPLTLAGLALLLLLIPHATSLRNALALGWWFGFGHMLAGLYWIAQAFNFQDNMPAWSGWVAVVLLSVLMAIYPAAATGIAWRFRDGLARVLAFAGTWMLAEWLRGYLFGGFPWNPLGVVLLPLFPTAQAASLIGGLGLSGLVALTAGAIALLLRDRAWRFAAAIAAMLVAATIYGLVILGQPIAATDTRIHIVQANISQADKWRPDAEEANLRRYLSLSGAAKTDGEPSLLLWPEAAVIGLIDEEPWLRRRLARALGSGDLLLTGGVQAIRGPTGRAIAAHNSLFVLDERAAVRGRYDKNALVPFGEYLPLRGAMEAIGVARLAPGALDFWPGPGPRTLSLAGFPAVGPLICYEVVRPGHVVARGDRPAWLLNASNDAWFSDAGAWMHLEQARLRAIEEGLPIARATPTGVSAVIDARGRLLATLGRGKMGTLSANIPGAAAATPFARGGSLIPLLLAALLLVAAMLTAKRSFQSNI</sequence>
<dbReference type="PANTHER" id="PTHR38686:SF1">
    <property type="entry name" value="APOLIPOPROTEIN N-ACYLTRANSFERASE"/>
    <property type="match status" value="1"/>
</dbReference>
<feature type="transmembrane region" description="Helical" evidence="9">
    <location>
        <begin position="198"/>
        <end position="218"/>
    </location>
</feature>
<evidence type="ECO:0000256" key="1">
    <source>
        <dbReference type="ARBA" id="ARBA00004651"/>
    </source>
</evidence>
<feature type="domain" description="CN hydrolase" evidence="10">
    <location>
        <begin position="231"/>
        <end position="477"/>
    </location>
</feature>
<evidence type="ECO:0000259" key="10">
    <source>
        <dbReference type="PROSITE" id="PS50263"/>
    </source>
</evidence>
<comment type="catalytic activity">
    <reaction evidence="9">
        <text>N-terminal S-1,2-diacyl-sn-glyceryl-L-cysteinyl-[lipoprotein] + a glycerophospholipid = N-acyl-S-1,2-diacyl-sn-glyceryl-L-cysteinyl-[lipoprotein] + a 2-acyl-sn-glycero-3-phospholipid + H(+)</text>
        <dbReference type="Rhea" id="RHEA:48228"/>
        <dbReference type="Rhea" id="RHEA-COMP:14681"/>
        <dbReference type="Rhea" id="RHEA-COMP:14684"/>
        <dbReference type="ChEBI" id="CHEBI:15378"/>
        <dbReference type="ChEBI" id="CHEBI:136912"/>
        <dbReference type="ChEBI" id="CHEBI:140656"/>
        <dbReference type="ChEBI" id="CHEBI:140657"/>
        <dbReference type="ChEBI" id="CHEBI:140660"/>
        <dbReference type="EC" id="2.3.1.269"/>
    </reaction>
</comment>
<comment type="caution">
    <text evidence="11">The sequence shown here is derived from an EMBL/GenBank/DDBJ whole genome shotgun (WGS) entry which is preliminary data.</text>
</comment>
<evidence type="ECO:0000313" key="12">
    <source>
        <dbReference type="Proteomes" id="UP001595615"/>
    </source>
</evidence>
<feature type="transmembrane region" description="Helical" evidence="9">
    <location>
        <begin position="94"/>
        <end position="113"/>
    </location>
</feature>
<dbReference type="Pfam" id="PF00795">
    <property type="entry name" value="CN_hydrolase"/>
    <property type="match status" value="1"/>
</dbReference>
<organism evidence="11 12">
    <name type="scientific">Sphingoaurantiacus capsulatus</name>
    <dbReference type="NCBI Taxonomy" id="1771310"/>
    <lineage>
        <taxon>Bacteria</taxon>
        <taxon>Pseudomonadati</taxon>
        <taxon>Pseudomonadota</taxon>
        <taxon>Alphaproteobacteria</taxon>
        <taxon>Sphingomonadales</taxon>
        <taxon>Sphingosinicellaceae</taxon>
        <taxon>Sphingoaurantiacus</taxon>
    </lineage>
</organism>
<dbReference type="InterPro" id="IPR003010">
    <property type="entry name" value="C-N_Hydrolase"/>
</dbReference>
<evidence type="ECO:0000313" key="11">
    <source>
        <dbReference type="EMBL" id="MFC3712346.1"/>
    </source>
</evidence>
<keyword evidence="6 9" id="KW-1133">Transmembrane helix</keyword>
<comment type="pathway">
    <text evidence="9">Protein modification; lipoprotein biosynthesis (N-acyl transfer).</text>
</comment>
<feature type="transmembrane region" description="Helical" evidence="9">
    <location>
        <begin position="65"/>
        <end position="82"/>
    </location>
</feature>
<evidence type="ECO:0000256" key="4">
    <source>
        <dbReference type="ARBA" id="ARBA00022679"/>
    </source>
</evidence>
<gene>
    <name evidence="9 11" type="primary">lnt</name>
    <name evidence="11" type="ORF">ACFOMD_07185</name>
</gene>
<comment type="function">
    <text evidence="9">Catalyzes the phospholipid dependent N-acylation of the N-terminal cysteine of apolipoprotein, the last step in lipoprotein maturation.</text>
</comment>
<proteinExistence type="inferred from homology"/>
<evidence type="ECO:0000256" key="6">
    <source>
        <dbReference type="ARBA" id="ARBA00022989"/>
    </source>
</evidence>
<evidence type="ECO:0000256" key="5">
    <source>
        <dbReference type="ARBA" id="ARBA00022692"/>
    </source>
</evidence>
<feature type="transmembrane region" description="Helical" evidence="9">
    <location>
        <begin position="490"/>
        <end position="507"/>
    </location>
</feature>
<comment type="caution">
    <text evidence="9">Lacks conserved residue(s) required for the propagation of feature annotation.</text>
</comment>
<comment type="subcellular location">
    <subcellularLocation>
        <location evidence="1 9">Cell membrane</location>
        <topology evidence="1 9">Multi-pass membrane protein</topology>
    </subcellularLocation>
</comment>
<dbReference type="InterPro" id="IPR036526">
    <property type="entry name" value="C-N_Hydrolase_sf"/>
</dbReference>
<dbReference type="PROSITE" id="PS50263">
    <property type="entry name" value="CN_HYDROLASE"/>
    <property type="match status" value="1"/>
</dbReference>